<dbReference type="PANTHER" id="PTHR13931">
    <property type="entry name" value="UBIQUITINATION FACTOR E4"/>
    <property type="match status" value="1"/>
</dbReference>
<comment type="caution">
    <text evidence="11">The sequence shown here is derived from an EMBL/GenBank/DDBJ whole genome shotgun (WGS) entry which is preliminary data.</text>
</comment>
<proteinExistence type="inferred from homology"/>
<dbReference type="Pfam" id="PF10408">
    <property type="entry name" value="Ufd2P_core"/>
    <property type="match status" value="2"/>
</dbReference>
<accession>A0A9P6GZJ8</accession>
<evidence type="ECO:0000256" key="6">
    <source>
        <dbReference type="ARBA" id="ARBA00022679"/>
    </source>
</evidence>
<dbReference type="Pfam" id="PF04564">
    <property type="entry name" value="U-box"/>
    <property type="match status" value="1"/>
</dbReference>
<dbReference type="OrthoDB" id="20295at2759"/>
<feature type="domain" description="U-box" evidence="10">
    <location>
        <begin position="714"/>
        <end position="777"/>
    </location>
</feature>
<dbReference type="InterPro" id="IPR019474">
    <property type="entry name" value="Ub_conjug_fac_E4_core"/>
</dbReference>
<protein>
    <submittedName>
        <fullName evidence="11">E4 ubiquitin-protein ligase UFD2</fullName>
    </submittedName>
</protein>
<dbReference type="InterPro" id="IPR045132">
    <property type="entry name" value="UBE4"/>
</dbReference>
<name>A0A9P6GZJ8_9MICR</name>
<dbReference type="PANTHER" id="PTHR13931:SF2">
    <property type="entry name" value="UBIQUITIN CONJUGATION FACTOR E4 B"/>
    <property type="match status" value="1"/>
</dbReference>
<dbReference type="InterPro" id="IPR003613">
    <property type="entry name" value="Ubox_domain"/>
</dbReference>
<evidence type="ECO:0000256" key="3">
    <source>
        <dbReference type="ARBA" id="ARBA00004906"/>
    </source>
</evidence>
<evidence type="ECO:0000313" key="11">
    <source>
        <dbReference type="EMBL" id="KAF9764083.1"/>
    </source>
</evidence>
<keyword evidence="6" id="KW-0808">Transferase</keyword>
<dbReference type="GO" id="GO:0036503">
    <property type="term" value="P:ERAD pathway"/>
    <property type="evidence" value="ECO:0007669"/>
    <property type="project" value="InterPro"/>
</dbReference>
<keyword evidence="9" id="KW-0175">Coiled coil</keyword>
<dbReference type="GO" id="GO:0005737">
    <property type="term" value="C:cytoplasm"/>
    <property type="evidence" value="ECO:0007669"/>
    <property type="project" value="UniProtKB-SubCell"/>
</dbReference>
<dbReference type="GO" id="GO:0000151">
    <property type="term" value="C:ubiquitin ligase complex"/>
    <property type="evidence" value="ECO:0007669"/>
    <property type="project" value="InterPro"/>
</dbReference>
<keyword evidence="5" id="KW-0963">Cytoplasm</keyword>
<dbReference type="SUPFAM" id="SSF57850">
    <property type="entry name" value="RING/U-box"/>
    <property type="match status" value="1"/>
</dbReference>
<reference evidence="11 12" key="1">
    <citation type="journal article" date="2020" name="Genome Biol. Evol.">
        <title>Comparative genomics of strictly vertically transmitted, feminizing microsporidia endosymbionts of amphipod crustaceans.</title>
        <authorList>
            <person name="Cormier A."/>
            <person name="Chebbi M.A."/>
            <person name="Giraud I."/>
            <person name="Wattier R."/>
            <person name="Teixeira M."/>
            <person name="Gilbert C."/>
            <person name="Rigaud T."/>
            <person name="Cordaux R."/>
        </authorList>
    </citation>
    <scope>NUCLEOTIDE SEQUENCE [LARGE SCALE GENOMIC DNA]</scope>
    <source>
        <strain evidence="11 12">Ou3-Ou53</strain>
    </source>
</reference>
<feature type="coiled-coil region" evidence="9">
    <location>
        <begin position="524"/>
        <end position="561"/>
    </location>
</feature>
<dbReference type="GO" id="GO:0005634">
    <property type="term" value="C:nucleus"/>
    <property type="evidence" value="ECO:0007669"/>
    <property type="project" value="UniProtKB-SubCell"/>
</dbReference>
<dbReference type="InterPro" id="IPR013083">
    <property type="entry name" value="Znf_RING/FYVE/PHD"/>
</dbReference>
<evidence type="ECO:0000256" key="5">
    <source>
        <dbReference type="ARBA" id="ARBA00022490"/>
    </source>
</evidence>
<evidence type="ECO:0000256" key="8">
    <source>
        <dbReference type="ARBA" id="ARBA00023242"/>
    </source>
</evidence>
<evidence type="ECO:0000256" key="2">
    <source>
        <dbReference type="ARBA" id="ARBA00004496"/>
    </source>
</evidence>
<dbReference type="GO" id="GO:0016874">
    <property type="term" value="F:ligase activity"/>
    <property type="evidence" value="ECO:0007669"/>
    <property type="project" value="UniProtKB-KW"/>
</dbReference>
<evidence type="ECO:0000256" key="7">
    <source>
        <dbReference type="ARBA" id="ARBA00022786"/>
    </source>
</evidence>
<sequence length="782" mass="91670">MNRKELCDYLEIREDSTTQTVDLDEVEYELLAFQETDPNYLEKLFLNYKTSFSEDFKDIIVSNLCAILGKLKGREHLFLVGKMLGDDFRKNYFDFVDLLDRLSVDQQVLDTTLVPLLYHLSERCSKKTIFEDFNVYLSSLEVLCGLEGIKRQLEKKPMWGLESYVGDVFFYRAFEYPKGCACFLDGFFEPFVFKKQKRERPAKEFYKKSAGDIYDIRNAVTSKFETLSRTLHSILLSLLTYSPTLKRNFMDYIVLVISANSERSKMYFDFTKVISDGFAYNMNSVLRLFCGDLIRKGLGTKIVPEYSKKFSSSTFSSSFSSLVFFSKIHFTNLSLVKFLESAKEIYYEMDRLDTENPLVAEYREIIKSKGSAYETVIVSEIMKDQEQAFFDFVTDYVLSTDFDFPDYFYLTFLQIHKCLKTINKNTAGKLLKVLERLMKKENVYKQHIIEIVSSKPEALKFTIINQIVEYYNSLQKEDDRISTRHTINIIITENKSFERLRICQRNIKFVNYMMGDFEYMLSNALSSISEIKKIKKKIEKMKNEIKNLENKLENKKKLDEAIAGRIREENKAKHGFIFVKECFRLLNHIISANVGLLVVDELIGNFVNILNCNLKTIVGPKCYTLRIEDPAKYKFDPKDLLRQIILIYIRMDSPRFVEFVANEQMYFDIELFQNALELAENKYILNQSECKDLRRLIEDLKSATKPEVDYEECEFIDPLTYNPILDPVKLLTSNITVDRSTYNLIMLNDGIDPFNRQPLDETKVVVDEEMKKKLEKNCKIKK</sequence>
<gene>
    <name evidence="11" type="primary">UFD2</name>
    <name evidence="11" type="ORF">NGRA_0840</name>
</gene>
<keyword evidence="12" id="KW-1185">Reference proteome</keyword>
<dbReference type="Gene3D" id="3.30.40.10">
    <property type="entry name" value="Zinc/RING finger domain, C3HC4 (zinc finger)"/>
    <property type="match status" value="1"/>
</dbReference>
<dbReference type="AlphaFoldDB" id="A0A9P6GZJ8"/>
<evidence type="ECO:0000256" key="4">
    <source>
        <dbReference type="ARBA" id="ARBA00007434"/>
    </source>
</evidence>
<comment type="subcellular location">
    <subcellularLocation>
        <location evidence="2">Cytoplasm</location>
    </subcellularLocation>
    <subcellularLocation>
        <location evidence="1">Nucleus</location>
    </subcellularLocation>
</comment>
<keyword evidence="11" id="KW-0436">Ligase</keyword>
<dbReference type="EMBL" id="SBJO01000039">
    <property type="protein sequence ID" value="KAF9764083.1"/>
    <property type="molecule type" value="Genomic_DNA"/>
</dbReference>
<evidence type="ECO:0000256" key="9">
    <source>
        <dbReference type="SAM" id="Coils"/>
    </source>
</evidence>
<evidence type="ECO:0000256" key="1">
    <source>
        <dbReference type="ARBA" id="ARBA00004123"/>
    </source>
</evidence>
<dbReference type="GO" id="GO:0000209">
    <property type="term" value="P:protein polyubiquitination"/>
    <property type="evidence" value="ECO:0007669"/>
    <property type="project" value="TreeGrafter"/>
</dbReference>
<dbReference type="GO" id="GO:0034450">
    <property type="term" value="F:ubiquitin-ubiquitin ligase activity"/>
    <property type="evidence" value="ECO:0007669"/>
    <property type="project" value="InterPro"/>
</dbReference>
<dbReference type="Proteomes" id="UP000740883">
    <property type="component" value="Unassembled WGS sequence"/>
</dbReference>
<comment type="similarity">
    <text evidence="4">Belongs to the ubiquitin conjugation factor E4 family.</text>
</comment>
<keyword evidence="7" id="KW-0833">Ubl conjugation pathway</keyword>
<comment type="pathway">
    <text evidence="3">Protein modification; protein ubiquitination.</text>
</comment>
<evidence type="ECO:0000259" key="10">
    <source>
        <dbReference type="SMART" id="SM00504"/>
    </source>
</evidence>
<dbReference type="GO" id="GO:0006511">
    <property type="term" value="P:ubiquitin-dependent protein catabolic process"/>
    <property type="evidence" value="ECO:0007669"/>
    <property type="project" value="InterPro"/>
</dbReference>
<organism evidence="11 12">
    <name type="scientific">Nosema granulosis</name>
    <dbReference type="NCBI Taxonomy" id="83296"/>
    <lineage>
        <taxon>Eukaryota</taxon>
        <taxon>Fungi</taxon>
        <taxon>Fungi incertae sedis</taxon>
        <taxon>Microsporidia</taxon>
        <taxon>Nosematidae</taxon>
        <taxon>Nosema</taxon>
    </lineage>
</organism>
<evidence type="ECO:0000313" key="12">
    <source>
        <dbReference type="Proteomes" id="UP000740883"/>
    </source>
</evidence>
<dbReference type="SMART" id="SM00504">
    <property type="entry name" value="Ubox"/>
    <property type="match status" value="1"/>
</dbReference>
<keyword evidence="8" id="KW-0539">Nucleus</keyword>